<name>A0AAD7CBD8_9AGAR</name>
<feature type="compositionally biased region" description="Basic and acidic residues" evidence="1">
    <location>
        <begin position="216"/>
        <end position="226"/>
    </location>
</feature>
<feature type="compositionally biased region" description="Polar residues" evidence="1">
    <location>
        <begin position="72"/>
        <end position="84"/>
    </location>
</feature>
<dbReference type="SUPFAM" id="SSF54001">
    <property type="entry name" value="Cysteine proteinases"/>
    <property type="match status" value="1"/>
</dbReference>
<protein>
    <recommendedName>
        <fullName evidence="2">Rad4/PNGase transglutaminase-like fold domain-containing protein</fullName>
    </recommendedName>
</protein>
<evidence type="ECO:0000313" key="4">
    <source>
        <dbReference type="Proteomes" id="UP001221142"/>
    </source>
</evidence>
<gene>
    <name evidence="3" type="ORF">FB45DRAFT_999224</name>
</gene>
<evidence type="ECO:0000259" key="2">
    <source>
        <dbReference type="Pfam" id="PF03835"/>
    </source>
</evidence>
<feature type="compositionally biased region" description="Basic and acidic residues" evidence="1">
    <location>
        <begin position="29"/>
        <end position="39"/>
    </location>
</feature>
<keyword evidence="4" id="KW-1185">Reference proteome</keyword>
<dbReference type="InterPro" id="IPR036985">
    <property type="entry name" value="Transglutaminase-like_sf"/>
</dbReference>
<feature type="region of interest" description="Disordered" evidence="1">
    <location>
        <begin position="1"/>
        <end position="90"/>
    </location>
</feature>
<dbReference type="AlphaFoldDB" id="A0AAD7CBD8"/>
<evidence type="ECO:0000313" key="3">
    <source>
        <dbReference type="EMBL" id="KAJ7643955.1"/>
    </source>
</evidence>
<organism evidence="3 4">
    <name type="scientific">Roridomyces roridus</name>
    <dbReference type="NCBI Taxonomy" id="1738132"/>
    <lineage>
        <taxon>Eukaryota</taxon>
        <taxon>Fungi</taxon>
        <taxon>Dikarya</taxon>
        <taxon>Basidiomycota</taxon>
        <taxon>Agaricomycotina</taxon>
        <taxon>Agaricomycetes</taxon>
        <taxon>Agaricomycetidae</taxon>
        <taxon>Agaricales</taxon>
        <taxon>Marasmiineae</taxon>
        <taxon>Mycenaceae</taxon>
        <taxon>Roridomyces</taxon>
    </lineage>
</organism>
<sequence>MAEQRREGQNGCSQGQGQVEDVEEEPAVEDPKGKGKAKEASPTFGKRLDGEPFESEKAKPAVKLRKKKPEQNVPSSGLSSSRDPATTPPVFWTEVFSRPDARWIPVDPIRGLVNQPYIFDPSVTTEVSLHTPVANANPGSAYPRPSASTHPGKATKRVESDNRMLYVVALENDLVQGGSRQLPEPSAPSAAAPAGRSLRPRRSKTQTQLEEEEEERERAFQRAVAE</sequence>
<feature type="region of interest" description="Disordered" evidence="1">
    <location>
        <begin position="176"/>
        <end position="226"/>
    </location>
</feature>
<dbReference type="InterPro" id="IPR018325">
    <property type="entry name" value="Rad4/PNGase_transGLS-fold"/>
</dbReference>
<feature type="compositionally biased region" description="Low complexity" evidence="1">
    <location>
        <begin position="187"/>
        <end position="197"/>
    </location>
</feature>
<dbReference type="Proteomes" id="UP001221142">
    <property type="component" value="Unassembled WGS sequence"/>
</dbReference>
<feature type="region of interest" description="Disordered" evidence="1">
    <location>
        <begin position="132"/>
        <end position="158"/>
    </location>
</feature>
<feature type="domain" description="Rad4/PNGase transglutaminase-like fold" evidence="2">
    <location>
        <begin position="64"/>
        <end position="122"/>
    </location>
</feature>
<dbReference type="EMBL" id="JARKIF010000003">
    <property type="protein sequence ID" value="KAJ7643955.1"/>
    <property type="molecule type" value="Genomic_DNA"/>
</dbReference>
<dbReference type="InterPro" id="IPR038765">
    <property type="entry name" value="Papain-like_cys_pep_sf"/>
</dbReference>
<accession>A0AAD7CBD8</accession>
<comment type="caution">
    <text evidence="3">The sequence shown here is derived from an EMBL/GenBank/DDBJ whole genome shotgun (WGS) entry which is preliminary data.</text>
</comment>
<dbReference type="Pfam" id="PF03835">
    <property type="entry name" value="Rad4"/>
    <property type="match status" value="1"/>
</dbReference>
<dbReference type="Gene3D" id="3.90.260.10">
    <property type="entry name" value="Transglutaminase-like"/>
    <property type="match status" value="1"/>
</dbReference>
<reference evidence="3" key="1">
    <citation type="submission" date="2023-03" db="EMBL/GenBank/DDBJ databases">
        <title>Massive genome expansion in bonnet fungi (Mycena s.s.) driven by repeated elements and novel gene families across ecological guilds.</title>
        <authorList>
            <consortium name="Lawrence Berkeley National Laboratory"/>
            <person name="Harder C.B."/>
            <person name="Miyauchi S."/>
            <person name="Viragh M."/>
            <person name="Kuo A."/>
            <person name="Thoen E."/>
            <person name="Andreopoulos B."/>
            <person name="Lu D."/>
            <person name="Skrede I."/>
            <person name="Drula E."/>
            <person name="Henrissat B."/>
            <person name="Morin E."/>
            <person name="Kohler A."/>
            <person name="Barry K."/>
            <person name="LaButti K."/>
            <person name="Morin E."/>
            <person name="Salamov A."/>
            <person name="Lipzen A."/>
            <person name="Mereny Z."/>
            <person name="Hegedus B."/>
            <person name="Baldrian P."/>
            <person name="Stursova M."/>
            <person name="Weitz H."/>
            <person name="Taylor A."/>
            <person name="Grigoriev I.V."/>
            <person name="Nagy L.G."/>
            <person name="Martin F."/>
            <person name="Kauserud H."/>
        </authorList>
    </citation>
    <scope>NUCLEOTIDE SEQUENCE</scope>
    <source>
        <strain evidence="3">9284</strain>
    </source>
</reference>
<feature type="compositionally biased region" description="Basic and acidic residues" evidence="1">
    <location>
        <begin position="46"/>
        <end position="59"/>
    </location>
</feature>
<evidence type="ECO:0000256" key="1">
    <source>
        <dbReference type="SAM" id="MobiDB-lite"/>
    </source>
</evidence>
<proteinExistence type="predicted"/>